<name>A0ABW5UYY0_9MICO</name>
<evidence type="ECO:0000256" key="1">
    <source>
        <dbReference type="SAM" id="MobiDB-lite"/>
    </source>
</evidence>
<dbReference type="EMBL" id="JBHUNE010000006">
    <property type="protein sequence ID" value="MFD2758203.1"/>
    <property type="molecule type" value="Genomic_DNA"/>
</dbReference>
<accession>A0ABW5UYY0</accession>
<feature type="transmembrane region" description="Helical" evidence="2">
    <location>
        <begin position="187"/>
        <end position="207"/>
    </location>
</feature>
<keyword evidence="2" id="KW-0812">Transmembrane</keyword>
<feature type="transmembrane region" description="Helical" evidence="2">
    <location>
        <begin position="213"/>
        <end position="234"/>
    </location>
</feature>
<reference evidence="4" key="1">
    <citation type="journal article" date="2019" name="Int. J. Syst. Evol. Microbiol.">
        <title>The Global Catalogue of Microorganisms (GCM) 10K type strain sequencing project: providing services to taxonomists for standard genome sequencing and annotation.</title>
        <authorList>
            <consortium name="The Broad Institute Genomics Platform"/>
            <consortium name="The Broad Institute Genome Sequencing Center for Infectious Disease"/>
            <person name="Wu L."/>
            <person name="Ma J."/>
        </authorList>
    </citation>
    <scope>NUCLEOTIDE SEQUENCE [LARGE SCALE GENOMIC DNA]</scope>
    <source>
        <strain evidence="4">TISTR 1514</strain>
    </source>
</reference>
<sequence length="422" mass="43107">MGTSHTHVHTTGEQATAASRASTITLGAIAVALLLATIVGVVALWPSASQVPRAQLLAPGVELLEATVDDVPTDPQSAIVTATGVSDPIAGESIQVQVTADVLSGMRAGDRIRVLSFTGAADPGAADPGAVDEGAADPAATDAPTAQAPTGQTYAYFDHERKLPLGILFLLYLLVVALVARGRGLRAVLGLSAGVAVVAWFLVPALLSGANPTLVALVAAGAMIFPSVYVAHGISIRTTTAVIGTCAGIGFTLLLALLASGPAGMTGADDENAQHLFTTQPGISLSGLFLTGVIISSLGALNDVTITQASATWELRAAMPGESRWKVFAAAMRIGRDHIASTVYTLAYAYIGSALPILLVAATIDRGFLDTITSGEIGAEVFRTLVASIGLVLAIPLTTGIAAMLASTVERRPRFDADRAVW</sequence>
<keyword evidence="2" id="KW-1133">Transmembrane helix</keyword>
<feature type="region of interest" description="Disordered" evidence="1">
    <location>
        <begin position="125"/>
        <end position="147"/>
    </location>
</feature>
<evidence type="ECO:0000256" key="2">
    <source>
        <dbReference type="SAM" id="Phobius"/>
    </source>
</evidence>
<feature type="transmembrane region" description="Helical" evidence="2">
    <location>
        <begin position="241"/>
        <end position="263"/>
    </location>
</feature>
<organism evidence="3 4">
    <name type="scientific">Gulosibacter faecalis</name>
    <dbReference type="NCBI Taxonomy" id="272240"/>
    <lineage>
        <taxon>Bacteria</taxon>
        <taxon>Bacillati</taxon>
        <taxon>Actinomycetota</taxon>
        <taxon>Actinomycetes</taxon>
        <taxon>Micrococcales</taxon>
        <taxon>Microbacteriaceae</taxon>
        <taxon>Gulosibacter</taxon>
    </lineage>
</organism>
<comment type="caution">
    <text evidence="3">The sequence shown here is derived from an EMBL/GenBank/DDBJ whole genome shotgun (WGS) entry which is preliminary data.</text>
</comment>
<proteinExistence type="predicted"/>
<keyword evidence="2" id="KW-0472">Membrane</keyword>
<protein>
    <submittedName>
        <fullName evidence="3">YibE/F family protein</fullName>
    </submittedName>
</protein>
<feature type="transmembrane region" description="Helical" evidence="2">
    <location>
        <begin position="163"/>
        <end position="180"/>
    </location>
</feature>
<evidence type="ECO:0000313" key="3">
    <source>
        <dbReference type="EMBL" id="MFD2758203.1"/>
    </source>
</evidence>
<feature type="transmembrane region" description="Helical" evidence="2">
    <location>
        <begin position="342"/>
        <end position="364"/>
    </location>
</feature>
<feature type="transmembrane region" description="Helical" evidence="2">
    <location>
        <begin position="24"/>
        <end position="45"/>
    </location>
</feature>
<gene>
    <name evidence="3" type="ORF">ACFSW7_07410</name>
</gene>
<evidence type="ECO:0000313" key="4">
    <source>
        <dbReference type="Proteomes" id="UP001597492"/>
    </source>
</evidence>
<dbReference type="PANTHER" id="PTHR41771">
    <property type="entry name" value="MEMBRANE PROTEIN-RELATED"/>
    <property type="match status" value="1"/>
</dbReference>
<keyword evidence="4" id="KW-1185">Reference proteome</keyword>
<dbReference type="RefSeq" id="WP_019619688.1">
    <property type="nucleotide sequence ID" value="NZ_JBHUNE010000006.1"/>
</dbReference>
<dbReference type="InterPro" id="IPR012507">
    <property type="entry name" value="YibE_F"/>
</dbReference>
<feature type="transmembrane region" description="Helical" evidence="2">
    <location>
        <begin position="283"/>
        <end position="301"/>
    </location>
</feature>
<feature type="transmembrane region" description="Helical" evidence="2">
    <location>
        <begin position="384"/>
        <end position="406"/>
    </location>
</feature>
<dbReference type="PANTHER" id="PTHR41771:SF1">
    <property type="entry name" value="MEMBRANE PROTEIN"/>
    <property type="match status" value="1"/>
</dbReference>
<dbReference type="Pfam" id="PF07907">
    <property type="entry name" value="YibE_F"/>
    <property type="match status" value="1"/>
</dbReference>
<dbReference type="Proteomes" id="UP001597492">
    <property type="component" value="Unassembled WGS sequence"/>
</dbReference>